<comment type="caution">
    <text evidence="1">The sequence shown here is derived from an EMBL/GenBank/DDBJ whole genome shotgun (WGS) entry which is preliminary data.</text>
</comment>
<dbReference type="OrthoDB" id="2453346at2"/>
<accession>A0A3N9UK51</accession>
<dbReference type="EMBL" id="RRCT01000001">
    <property type="protein sequence ID" value="RQW76324.1"/>
    <property type="molecule type" value="Genomic_DNA"/>
</dbReference>
<dbReference type="RefSeq" id="WP_124762048.1">
    <property type="nucleotide sequence ID" value="NZ_JAFBDY010000001.1"/>
</dbReference>
<protein>
    <submittedName>
        <fullName evidence="1">Uncharacterized protein</fullName>
    </submittedName>
</protein>
<dbReference type="Proteomes" id="UP000274033">
    <property type="component" value="Unassembled WGS sequence"/>
</dbReference>
<evidence type="ECO:0000313" key="2">
    <source>
        <dbReference type="Proteomes" id="UP000274033"/>
    </source>
</evidence>
<organism evidence="1 2">
    <name type="scientific">Lysinibacillus composti</name>
    <dbReference type="NCBI Taxonomy" id="720633"/>
    <lineage>
        <taxon>Bacteria</taxon>
        <taxon>Bacillati</taxon>
        <taxon>Bacillota</taxon>
        <taxon>Bacilli</taxon>
        <taxon>Bacillales</taxon>
        <taxon>Bacillaceae</taxon>
        <taxon>Lysinibacillus</taxon>
    </lineage>
</organism>
<proteinExistence type="predicted"/>
<evidence type="ECO:0000313" key="1">
    <source>
        <dbReference type="EMBL" id="RQW76324.1"/>
    </source>
</evidence>
<gene>
    <name evidence="1" type="ORF">EBB45_01895</name>
</gene>
<reference evidence="1 2" key="1">
    <citation type="journal article" date="2013" name="J. Microbiol.">
        <title>Lysinibacillus chungkukjangi sp. nov., isolated from Chungkukjang, Korean fermented soybean food.</title>
        <authorList>
            <person name="Kim S.J."/>
            <person name="Jang Y.H."/>
            <person name="Hamada M."/>
            <person name="Ahn J.H."/>
            <person name="Weon H.Y."/>
            <person name="Suzuki K."/>
            <person name="Whang K.S."/>
            <person name="Kwon S.W."/>
        </authorList>
    </citation>
    <scope>NUCLEOTIDE SEQUENCE [LARGE SCALE GENOMIC DNA]</scope>
    <source>
        <strain evidence="1 2">MCCC 1A12701</strain>
    </source>
</reference>
<dbReference type="AlphaFoldDB" id="A0A3N9UK51"/>
<keyword evidence="2" id="KW-1185">Reference proteome</keyword>
<sequence length="109" mass="12806">MELLSCRQSRQNYMAVLHSFRGKEINHKGLNFTINTLFTTILRDIQWDYEEKDNIQVLTTKGSLKDFPFEYDNFSEEVIENLGTFRNNGQVFIKLIIVNVIILAEKTMI</sequence>
<name>A0A3N9UK51_9BACI</name>